<evidence type="ECO:0000256" key="2">
    <source>
        <dbReference type="ARBA" id="ARBA00012428"/>
    </source>
</evidence>
<evidence type="ECO:0000313" key="22">
    <source>
        <dbReference type="EMBL" id="KAH3861885.1"/>
    </source>
</evidence>
<dbReference type="GO" id="GO:0005737">
    <property type="term" value="C:cytoplasm"/>
    <property type="evidence" value="ECO:0007669"/>
    <property type="project" value="UniProtKB-ARBA"/>
</dbReference>
<evidence type="ECO:0000256" key="14">
    <source>
        <dbReference type="PIRSR" id="PIRSR000559-1"/>
    </source>
</evidence>
<dbReference type="FunFam" id="1.10.510.10:FF:000096">
    <property type="entry name" value="cGMP-dependent protein kinase"/>
    <property type="match status" value="1"/>
</dbReference>
<gene>
    <name evidence="22" type="ORF">DPMN_024838</name>
</gene>
<dbReference type="GO" id="GO:0030553">
    <property type="term" value="F:cGMP binding"/>
    <property type="evidence" value="ECO:0007669"/>
    <property type="project" value="UniProtKB-KW"/>
</dbReference>
<dbReference type="Gene3D" id="1.10.510.10">
    <property type="entry name" value="Transferase(Phosphotransferase) domain 1"/>
    <property type="match status" value="1"/>
</dbReference>
<dbReference type="FunFam" id="2.60.120.10:FF:000035">
    <property type="entry name" value="cGMP-dependent protein kinase"/>
    <property type="match status" value="1"/>
</dbReference>
<dbReference type="PROSITE" id="PS00107">
    <property type="entry name" value="PROTEIN_KINASE_ATP"/>
    <property type="match status" value="1"/>
</dbReference>
<evidence type="ECO:0000256" key="12">
    <source>
        <dbReference type="ARBA" id="ARBA00047462"/>
    </source>
</evidence>
<evidence type="ECO:0000256" key="4">
    <source>
        <dbReference type="ARBA" id="ARBA00022535"/>
    </source>
</evidence>
<dbReference type="InterPro" id="IPR000719">
    <property type="entry name" value="Prot_kinase_dom"/>
</dbReference>
<reference evidence="22" key="1">
    <citation type="journal article" date="2019" name="bioRxiv">
        <title>The Genome of the Zebra Mussel, Dreissena polymorpha: A Resource for Invasive Species Research.</title>
        <authorList>
            <person name="McCartney M.A."/>
            <person name="Auch B."/>
            <person name="Kono T."/>
            <person name="Mallez S."/>
            <person name="Zhang Y."/>
            <person name="Obille A."/>
            <person name="Becker A."/>
            <person name="Abrahante J.E."/>
            <person name="Garbe J."/>
            <person name="Badalamenti J.P."/>
            <person name="Herman A."/>
            <person name="Mangelson H."/>
            <person name="Liachko I."/>
            <person name="Sullivan S."/>
            <person name="Sone E.D."/>
            <person name="Koren S."/>
            <person name="Silverstein K.A.T."/>
            <person name="Beckman K.B."/>
            <person name="Gohl D.M."/>
        </authorList>
    </citation>
    <scope>NUCLEOTIDE SEQUENCE</scope>
    <source>
        <strain evidence="22">Duluth1</strain>
        <tissue evidence="22">Whole animal</tissue>
    </source>
</reference>
<feature type="compositionally biased region" description="Polar residues" evidence="18">
    <location>
        <begin position="663"/>
        <end position="672"/>
    </location>
</feature>
<keyword evidence="23" id="KW-1185">Reference proteome</keyword>
<dbReference type="OrthoDB" id="63267at2759"/>
<reference evidence="22" key="2">
    <citation type="submission" date="2020-11" db="EMBL/GenBank/DDBJ databases">
        <authorList>
            <person name="McCartney M.A."/>
            <person name="Auch B."/>
            <person name="Kono T."/>
            <person name="Mallez S."/>
            <person name="Becker A."/>
            <person name="Gohl D.M."/>
            <person name="Silverstein K.A.T."/>
            <person name="Koren S."/>
            <person name="Bechman K.B."/>
            <person name="Herman A."/>
            <person name="Abrahante J.E."/>
            <person name="Garbe J."/>
        </authorList>
    </citation>
    <scope>NUCLEOTIDE SEQUENCE</scope>
    <source>
        <strain evidence="22">Duluth1</strain>
        <tissue evidence="22">Whole animal</tissue>
    </source>
</reference>
<evidence type="ECO:0000256" key="13">
    <source>
        <dbReference type="PIRNR" id="PIRNR000559"/>
    </source>
</evidence>
<dbReference type="Gene3D" id="2.60.120.10">
    <property type="entry name" value="Jelly Rolls"/>
    <property type="match status" value="2"/>
</dbReference>
<dbReference type="PROSITE" id="PS00108">
    <property type="entry name" value="PROTEIN_KINASE_ST"/>
    <property type="match status" value="1"/>
</dbReference>
<dbReference type="InterPro" id="IPR018490">
    <property type="entry name" value="cNMP-bd_dom_sf"/>
</dbReference>
<dbReference type="Gene3D" id="3.30.200.20">
    <property type="entry name" value="Phosphorylase Kinase, domain 1"/>
    <property type="match status" value="1"/>
</dbReference>
<dbReference type="InterPro" id="IPR035014">
    <property type="entry name" value="STKc_cGK"/>
</dbReference>
<dbReference type="InterPro" id="IPR011009">
    <property type="entry name" value="Kinase-like_dom_sf"/>
</dbReference>
<feature type="domain" description="AGC-kinase C-terminal" evidence="21">
    <location>
        <begin position="643"/>
        <end position="694"/>
    </location>
</feature>
<keyword evidence="6 13" id="KW-0808">Transferase</keyword>
<comment type="catalytic activity">
    <reaction evidence="11 13">
        <text>L-threonyl-[protein] + ATP = O-phospho-L-threonyl-[protein] + ADP + H(+)</text>
        <dbReference type="Rhea" id="RHEA:46608"/>
        <dbReference type="Rhea" id="RHEA-COMP:11060"/>
        <dbReference type="Rhea" id="RHEA-COMP:11605"/>
        <dbReference type="ChEBI" id="CHEBI:15378"/>
        <dbReference type="ChEBI" id="CHEBI:30013"/>
        <dbReference type="ChEBI" id="CHEBI:30616"/>
        <dbReference type="ChEBI" id="CHEBI:61977"/>
        <dbReference type="ChEBI" id="CHEBI:456216"/>
        <dbReference type="EC" id="2.7.11.12"/>
    </reaction>
</comment>
<dbReference type="Proteomes" id="UP000828390">
    <property type="component" value="Unassembled WGS sequence"/>
</dbReference>
<feature type="compositionally biased region" description="Acidic residues" evidence="18">
    <location>
        <begin position="674"/>
        <end position="683"/>
    </location>
</feature>
<dbReference type="CDD" id="cd00038">
    <property type="entry name" value="CAP_ED"/>
    <property type="match status" value="2"/>
</dbReference>
<dbReference type="EMBL" id="JAIWYP010000002">
    <property type="protein sequence ID" value="KAH3861885.1"/>
    <property type="molecule type" value="Genomic_DNA"/>
</dbReference>
<feature type="binding site" evidence="15 16">
    <location>
        <position position="413"/>
    </location>
    <ligand>
        <name>ATP</name>
        <dbReference type="ChEBI" id="CHEBI:30616"/>
    </ligand>
</feature>
<dbReference type="SMART" id="SM00133">
    <property type="entry name" value="S_TK_X"/>
    <property type="match status" value="1"/>
</dbReference>
<dbReference type="SUPFAM" id="SSF51206">
    <property type="entry name" value="cAMP-binding domain-like"/>
    <property type="match status" value="2"/>
</dbReference>
<evidence type="ECO:0000313" key="23">
    <source>
        <dbReference type="Proteomes" id="UP000828390"/>
    </source>
</evidence>
<dbReference type="AlphaFoldDB" id="A0A9D4RD16"/>
<sequence length="694" mass="79440">MRTLTLDTANNRMQMATLRELQLALAEKLEELKQRDELIDELEKELDEKDQLIINLKNQLEKYKSAVIVSINAAVQSHALDTLRQKRQAISAESCQTRDVADYRKLKRFKKPFSSKELIKRAIMDNDFMKNLEVSQIHDIVECMHPVEFTRGSMIIKEGDVGSLVYVMEEGKVEVTKANTKLCTMGPEKVFGELAILYNCTRTASIKALTACKLWAIDRPSFQSIMMRSGLLRQIEYKEFLKSVPSFKNLPEETISKIADVLEETHYNNGECIIRQGARGDTFFIISKGKVKVTKRTSKGTEDQSIRYLQRGEFFGEKALQGEDIRTANVTADDPEGVDCLVLDRESYTQLISNIDDLQRTYEDEEVVNNVEAEFAKLKLGDLSIVTTLGVGGFGRVELVQINNDTSRTFALKIMRKHHIVETRQQEHIMNEKKIMAEARSEFIVKLHRTFKDRKYLYMMMEVCLGGELWTVLRDKGSFDDTTTRFYTGCVLEAYTYLHSKGIVYRDLKPENLLLDANGYCKLVDFGFAKKVGLGRKTWTFCGTPEYVAPEVILNKGHDITADYWSLGILMFELLTGSPPFSGQDPMKTYNLILKGIDTIEFPRKITKNANNLIKKLCRDIPTERLGFGRGGIREIQKHKWFEGFNWEGLKKRTMTAPITPKIKNTSDTSNFDDYPDDEETAPPDDLSGWDRDF</sequence>
<evidence type="ECO:0000259" key="21">
    <source>
        <dbReference type="PROSITE" id="PS51285"/>
    </source>
</evidence>
<feature type="domain" description="Cyclic nucleotide-binding" evidence="20">
    <location>
        <begin position="128"/>
        <end position="243"/>
    </location>
</feature>
<dbReference type="Gene3D" id="1.20.5.170">
    <property type="match status" value="1"/>
</dbReference>
<dbReference type="SMART" id="SM00100">
    <property type="entry name" value="cNMP"/>
    <property type="match status" value="2"/>
</dbReference>
<evidence type="ECO:0000256" key="5">
    <source>
        <dbReference type="ARBA" id="ARBA00022553"/>
    </source>
</evidence>
<evidence type="ECO:0000256" key="17">
    <source>
        <dbReference type="SAM" id="Coils"/>
    </source>
</evidence>
<evidence type="ECO:0000259" key="19">
    <source>
        <dbReference type="PROSITE" id="PS50011"/>
    </source>
</evidence>
<accession>A0A9D4RD16</accession>
<feature type="binding site" evidence="15">
    <location>
        <begin position="389"/>
        <end position="397"/>
    </location>
    <ligand>
        <name>ATP</name>
        <dbReference type="ChEBI" id="CHEBI:30616"/>
    </ligand>
</feature>
<comment type="similarity">
    <text evidence="1 13">Belongs to the protein kinase superfamily. AGC Ser/Thr protein kinase family. cGMP subfamily.</text>
</comment>
<dbReference type="Pfam" id="PF00027">
    <property type="entry name" value="cNMP_binding"/>
    <property type="match status" value="2"/>
</dbReference>
<keyword evidence="10 13" id="KW-0142">cGMP-binding</keyword>
<dbReference type="InterPro" id="IPR018488">
    <property type="entry name" value="cNMP-bd_CS"/>
</dbReference>
<dbReference type="PROSITE" id="PS00888">
    <property type="entry name" value="CNMP_BINDING_1"/>
    <property type="match status" value="2"/>
</dbReference>
<feature type="domain" description="Protein kinase" evidence="19">
    <location>
        <begin position="383"/>
        <end position="642"/>
    </location>
</feature>
<dbReference type="InterPro" id="IPR017441">
    <property type="entry name" value="Protein_kinase_ATP_BS"/>
</dbReference>
<dbReference type="PROSITE" id="PS50042">
    <property type="entry name" value="CNMP_BINDING_3"/>
    <property type="match status" value="2"/>
</dbReference>
<keyword evidence="9 13" id="KW-0067">ATP-binding</keyword>
<dbReference type="PIRSF" id="PIRSF000559">
    <property type="entry name" value="cGMP-dep_kinase"/>
    <property type="match status" value="1"/>
</dbReference>
<keyword evidence="7 13" id="KW-0547">Nucleotide-binding</keyword>
<dbReference type="PROSITE" id="PS51285">
    <property type="entry name" value="AGC_KINASE_CTER"/>
    <property type="match status" value="1"/>
</dbReference>
<keyword evidence="8 13" id="KW-0418">Kinase</keyword>
<evidence type="ECO:0000256" key="11">
    <source>
        <dbReference type="ARBA" id="ARBA00047298"/>
    </source>
</evidence>
<dbReference type="InterPro" id="IPR000595">
    <property type="entry name" value="cNMP-bd_dom"/>
</dbReference>
<organism evidence="22 23">
    <name type="scientific">Dreissena polymorpha</name>
    <name type="common">Zebra mussel</name>
    <name type="synonym">Mytilus polymorpha</name>
    <dbReference type="NCBI Taxonomy" id="45954"/>
    <lineage>
        <taxon>Eukaryota</taxon>
        <taxon>Metazoa</taxon>
        <taxon>Spiralia</taxon>
        <taxon>Lophotrochozoa</taxon>
        <taxon>Mollusca</taxon>
        <taxon>Bivalvia</taxon>
        <taxon>Autobranchia</taxon>
        <taxon>Heteroconchia</taxon>
        <taxon>Euheterodonta</taxon>
        <taxon>Imparidentia</taxon>
        <taxon>Neoheterodontei</taxon>
        <taxon>Myida</taxon>
        <taxon>Dreissenoidea</taxon>
        <taxon>Dreissenidae</taxon>
        <taxon>Dreissena</taxon>
    </lineage>
</organism>
<dbReference type="SUPFAM" id="SSF56112">
    <property type="entry name" value="Protein kinase-like (PK-like)"/>
    <property type="match status" value="1"/>
</dbReference>
<evidence type="ECO:0000256" key="15">
    <source>
        <dbReference type="PIRSR" id="PIRSR000559-2"/>
    </source>
</evidence>
<dbReference type="SMART" id="SM00220">
    <property type="entry name" value="S_TKc"/>
    <property type="match status" value="1"/>
</dbReference>
<proteinExistence type="inferred from homology"/>
<evidence type="ECO:0000256" key="18">
    <source>
        <dbReference type="SAM" id="MobiDB-lite"/>
    </source>
</evidence>
<dbReference type="Pfam" id="PF00069">
    <property type="entry name" value="Pkinase"/>
    <property type="match status" value="1"/>
</dbReference>
<evidence type="ECO:0000259" key="20">
    <source>
        <dbReference type="PROSITE" id="PS50042"/>
    </source>
</evidence>
<dbReference type="CDD" id="cd12086">
    <property type="entry name" value="DD_cGKI-beta"/>
    <property type="match status" value="1"/>
</dbReference>
<dbReference type="PANTHER" id="PTHR24353">
    <property type="entry name" value="CYCLIC NUCLEOTIDE-DEPENDENT PROTEIN KINASE"/>
    <property type="match status" value="1"/>
</dbReference>
<dbReference type="InterPro" id="IPR008271">
    <property type="entry name" value="Ser/Thr_kinase_AS"/>
</dbReference>
<dbReference type="InterPro" id="IPR002374">
    <property type="entry name" value="cGMP_dep_kinase"/>
</dbReference>
<dbReference type="PANTHER" id="PTHR24353:SF111">
    <property type="match status" value="1"/>
</dbReference>
<evidence type="ECO:0000256" key="8">
    <source>
        <dbReference type="ARBA" id="ARBA00022777"/>
    </source>
</evidence>
<dbReference type="FunFam" id="3.30.200.20:FF:000005">
    <property type="entry name" value="cAMP-dependent protein kinase catalytic subunit"/>
    <property type="match status" value="1"/>
</dbReference>
<name>A0A9D4RD16_DREPO</name>
<comment type="catalytic activity">
    <reaction evidence="12">
        <text>L-seryl-[protein] + ATP = O-phospho-L-seryl-[protein] + ADP + H(+)</text>
        <dbReference type="Rhea" id="RHEA:17989"/>
        <dbReference type="Rhea" id="RHEA-COMP:9863"/>
        <dbReference type="Rhea" id="RHEA-COMP:11604"/>
        <dbReference type="ChEBI" id="CHEBI:15378"/>
        <dbReference type="ChEBI" id="CHEBI:29999"/>
        <dbReference type="ChEBI" id="CHEBI:30616"/>
        <dbReference type="ChEBI" id="CHEBI:83421"/>
        <dbReference type="ChEBI" id="CHEBI:456216"/>
        <dbReference type="EC" id="2.7.11.12"/>
    </reaction>
</comment>
<keyword evidence="5" id="KW-0597">Phosphoprotein</keyword>
<dbReference type="FunFam" id="2.60.120.10:FF:000064">
    <property type="entry name" value="cGMP-dependent protein kinase, isozyme"/>
    <property type="match status" value="1"/>
</dbReference>
<evidence type="ECO:0000256" key="6">
    <source>
        <dbReference type="ARBA" id="ARBA00022679"/>
    </source>
</evidence>
<evidence type="ECO:0000256" key="10">
    <source>
        <dbReference type="ARBA" id="ARBA00022992"/>
    </source>
</evidence>
<dbReference type="GO" id="GO:0004692">
    <property type="term" value="F:cGMP-dependent protein kinase activity"/>
    <property type="evidence" value="ECO:0007669"/>
    <property type="project" value="UniProtKB-EC"/>
</dbReference>
<feature type="region of interest" description="Disordered" evidence="18">
    <location>
        <begin position="658"/>
        <end position="694"/>
    </location>
</feature>
<feature type="coiled-coil region" evidence="17">
    <location>
        <begin position="15"/>
        <end position="66"/>
    </location>
</feature>
<comment type="caution">
    <text evidence="22">The sequence shown here is derived from an EMBL/GenBank/DDBJ whole genome shotgun (WGS) entry which is preliminary data.</text>
</comment>
<keyword evidence="3 13" id="KW-0723">Serine/threonine-protein kinase</keyword>
<evidence type="ECO:0000256" key="9">
    <source>
        <dbReference type="ARBA" id="ARBA00022840"/>
    </source>
</evidence>
<keyword evidence="17" id="KW-0175">Coiled coil</keyword>
<dbReference type="PROSITE" id="PS00889">
    <property type="entry name" value="CNMP_BINDING_2"/>
    <property type="match status" value="2"/>
</dbReference>
<evidence type="ECO:0000256" key="7">
    <source>
        <dbReference type="ARBA" id="ARBA00022741"/>
    </source>
</evidence>
<dbReference type="PROSITE" id="PS50011">
    <property type="entry name" value="PROTEIN_KINASE_DOM"/>
    <property type="match status" value="1"/>
</dbReference>
<dbReference type="EC" id="2.7.11.12" evidence="2 13"/>
<evidence type="ECO:0000256" key="1">
    <source>
        <dbReference type="ARBA" id="ARBA00006352"/>
    </source>
</evidence>
<evidence type="ECO:0000256" key="16">
    <source>
        <dbReference type="PROSITE-ProRule" id="PRU10141"/>
    </source>
</evidence>
<dbReference type="GO" id="GO:0005524">
    <property type="term" value="F:ATP binding"/>
    <property type="evidence" value="ECO:0007669"/>
    <property type="project" value="UniProtKB-UniRule"/>
</dbReference>
<evidence type="ECO:0000256" key="3">
    <source>
        <dbReference type="ARBA" id="ARBA00022527"/>
    </source>
</evidence>
<dbReference type="CDD" id="cd05572">
    <property type="entry name" value="STKc_cGK"/>
    <property type="match status" value="1"/>
</dbReference>
<feature type="domain" description="Cyclic nucleotide-binding" evidence="20">
    <location>
        <begin position="246"/>
        <end position="369"/>
    </location>
</feature>
<keyword evidence="4 13" id="KW-0140">cGMP</keyword>
<feature type="active site" description="Proton acceptor" evidence="14">
    <location>
        <position position="507"/>
    </location>
</feature>
<dbReference type="PRINTS" id="PR00104">
    <property type="entry name" value="CGMPKINASE"/>
</dbReference>
<protein>
    <recommendedName>
        <fullName evidence="2 13">cGMP-dependent protein kinase</fullName>
        <ecNumber evidence="2 13">2.7.11.12</ecNumber>
    </recommendedName>
</protein>
<dbReference type="InterPro" id="IPR014710">
    <property type="entry name" value="RmlC-like_jellyroll"/>
</dbReference>
<dbReference type="InterPro" id="IPR000961">
    <property type="entry name" value="AGC-kinase_C"/>
</dbReference>